<dbReference type="EMBL" id="JARJCM010000048">
    <property type="protein sequence ID" value="KAJ7035750.1"/>
    <property type="molecule type" value="Genomic_DNA"/>
</dbReference>
<reference evidence="2" key="1">
    <citation type="submission" date="2023-03" db="EMBL/GenBank/DDBJ databases">
        <title>Massive genome expansion in bonnet fungi (Mycena s.s.) driven by repeated elements and novel gene families across ecological guilds.</title>
        <authorList>
            <consortium name="Lawrence Berkeley National Laboratory"/>
            <person name="Harder C.B."/>
            <person name="Miyauchi S."/>
            <person name="Viragh M."/>
            <person name="Kuo A."/>
            <person name="Thoen E."/>
            <person name="Andreopoulos B."/>
            <person name="Lu D."/>
            <person name="Skrede I."/>
            <person name="Drula E."/>
            <person name="Henrissat B."/>
            <person name="Morin E."/>
            <person name="Kohler A."/>
            <person name="Barry K."/>
            <person name="LaButti K."/>
            <person name="Morin E."/>
            <person name="Salamov A."/>
            <person name="Lipzen A."/>
            <person name="Mereny Z."/>
            <person name="Hegedus B."/>
            <person name="Baldrian P."/>
            <person name="Stursova M."/>
            <person name="Weitz H."/>
            <person name="Taylor A."/>
            <person name="Grigoriev I.V."/>
            <person name="Nagy L.G."/>
            <person name="Martin F."/>
            <person name="Kauserud H."/>
        </authorList>
    </citation>
    <scope>NUCLEOTIDE SEQUENCE</scope>
    <source>
        <strain evidence="2">CBHHK200</strain>
    </source>
</reference>
<name>A0AAD6X510_9AGAR</name>
<protein>
    <submittedName>
        <fullName evidence="2">Uncharacterized protein</fullName>
    </submittedName>
</protein>
<evidence type="ECO:0000313" key="2">
    <source>
        <dbReference type="EMBL" id="KAJ7035750.1"/>
    </source>
</evidence>
<sequence>MQCHAVRRSTLFPEADGTGTAVSNGHDATTVRHRSDPSHHLAALAPFPPDSPPTPLSSSPSLLPLPTTTAPKARKKDHLKSKMMRPEDVSVWLRWAVSPGSALRLLLLPVLLAVPTHFILEAYLPPPQRTWTLDLACLGLEGWTWTGLSLNPSEN</sequence>
<evidence type="ECO:0000313" key="3">
    <source>
        <dbReference type="Proteomes" id="UP001218188"/>
    </source>
</evidence>
<organism evidence="2 3">
    <name type="scientific">Mycena alexandri</name>
    <dbReference type="NCBI Taxonomy" id="1745969"/>
    <lineage>
        <taxon>Eukaryota</taxon>
        <taxon>Fungi</taxon>
        <taxon>Dikarya</taxon>
        <taxon>Basidiomycota</taxon>
        <taxon>Agaricomycotina</taxon>
        <taxon>Agaricomycetes</taxon>
        <taxon>Agaricomycetidae</taxon>
        <taxon>Agaricales</taxon>
        <taxon>Marasmiineae</taxon>
        <taxon>Mycenaceae</taxon>
        <taxon>Mycena</taxon>
    </lineage>
</organism>
<feature type="compositionally biased region" description="Pro residues" evidence="1">
    <location>
        <begin position="46"/>
        <end position="55"/>
    </location>
</feature>
<feature type="region of interest" description="Disordered" evidence="1">
    <location>
        <begin position="1"/>
        <end position="82"/>
    </location>
</feature>
<accession>A0AAD6X510</accession>
<comment type="caution">
    <text evidence="2">The sequence shown here is derived from an EMBL/GenBank/DDBJ whole genome shotgun (WGS) entry which is preliminary data.</text>
</comment>
<keyword evidence="3" id="KW-1185">Reference proteome</keyword>
<feature type="compositionally biased region" description="Basic and acidic residues" evidence="1">
    <location>
        <begin position="29"/>
        <end position="39"/>
    </location>
</feature>
<dbReference type="Proteomes" id="UP001218188">
    <property type="component" value="Unassembled WGS sequence"/>
</dbReference>
<feature type="compositionally biased region" description="Low complexity" evidence="1">
    <location>
        <begin position="56"/>
        <end position="71"/>
    </location>
</feature>
<evidence type="ECO:0000256" key="1">
    <source>
        <dbReference type="SAM" id="MobiDB-lite"/>
    </source>
</evidence>
<dbReference type="AlphaFoldDB" id="A0AAD6X510"/>
<gene>
    <name evidence="2" type="ORF">C8F04DRAFT_1341687</name>
</gene>
<feature type="compositionally biased region" description="Basic residues" evidence="1">
    <location>
        <begin position="72"/>
        <end position="82"/>
    </location>
</feature>
<proteinExistence type="predicted"/>